<dbReference type="PANTHER" id="PTHR15343:SF0">
    <property type="entry name" value="T-CELL ANTIGEN CD7"/>
    <property type="match status" value="1"/>
</dbReference>
<dbReference type="GO" id="GO:0002250">
    <property type="term" value="P:adaptive immune response"/>
    <property type="evidence" value="ECO:0007669"/>
    <property type="project" value="InterPro"/>
</dbReference>
<dbReference type="GO" id="GO:0016020">
    <property type="term" value="C:membrane"/>
    <property type="evidence" value="ECO:0007669"/>
    <property type="project" value="InterPro"/>
</dbReference>
<dbReference type="Ensembl" id="ENSFHET00000011150.1">
    <property type="protein sequence ID" value="ENSFHEP00000023115.1"/>
    <property type="gene ID" value="ENSFHEG00000003911.1"/>
</dbReference>
<dbReference type="Proteomes" id="UP000265000">
    <property type="component" value="Unplaced"/>
</dbReference>
<reference evidence="3" key="1">
    <citation type="submission" date="2025-08" db="UniProtKB">
        <authorList>
            <consortium name="Ensembl"/>
        </authorList>
    </citation>
    <scope>IDENTIFICATION</scope>
</reference>
<dbReference type="GO" id="GO:0038023">
    <property type="term" value="F:signaling receptor activity"/>
    <property type="evidence" value="ECO:0007669"/>
    <property type="project" value="InterPro"/>
</dbReference>
<evidence type="ECO:0000313" key="3">
    <source>
        <dbReference type="Ensembl" id="ENSFHEP00000023115.1"/>
    </source>
</evidence>
<dbReference type="GeneTree" id="ENSGT00530000069385"/>
<dbReference type="InterPro" id="IPR013783">
    <property type="entry name" value="Ig-like_fold"/>
</dbReference>
<dbReference type="InterPro" id="IPR036179">
    <property type="entry name" value="Ig-like_dom_sf"/>
</dbReference>
<name>A0A3Q2U0X9_FUNHE</name>
<keyword evidence="4" id="KW-1185">Reference proteome</keyword>
<protein>
    <recommendedName>
        <fullName evidence="2">Ig-like domain-containing protein</fullName>
    </recommendedName>
</protein>
<accession>A0A3Q2U0X9</accession>
<dbReference type="InterPro" id="IPR013106">
    <property type="entry name" value="Ig_V-set"/>
</dbReference>
<keyword evidence="1" id="KW-0732">Signal</keyword>
<reference evidence="3" key="2">
    <citation type="submission" date="2025-09" db="UniProtKB">
        <authorList>
            <consortium name="Ensembl"/>
        </authorList>
    </citation>
    <scope>IDENTIFICATION</scope>
</reference>
<dbReference type="AlphaFoldDB" id="A0A3Q2U0X9"/>
<dbReference type="SUPFAM" id="SSF48726">
    <property type="entry name" value="Immunoglobulin"/>
    <property type="match status" value="1"/>
</dbReference>
<evidence type="ECO:0000256" key="1">
    <source>
        <dbReference type="SAM" id="SignalP"/>
    </source>
</evidence>
<dbReference type="Gene3D" id="2.60.40.10">
    <property type="entry name" value="Immunoglobulins"/>
    <property type="match status" value="1"/>
</dbReference>
<dbReference type="InterPro" id="IPR007110">
    <property type="entry name" value="Ig-like_dom"/>
</dbReference>
<organism evidence="3 4">
    <name type="scientific">Fundulus heteroclitus</name>
    <name type="common">Killifish</name>
    <name type="synonym">Mummichog</name>
    <dbReference type="NCBI Taxonomy" id="8078"/>
    <lineage>
        <taxon>Eukaryota</taxon>
        <taxon>Metazoa</taxon>
        <taxon>Chordata</taxon>
        <taxon>Craniata</taxon>
        <taxon>Vertebrata</taxon>
        <taxon>Euteleostomi</taxon>
        <taxon>Actinopterygii</taxon>
        <taxon>Neopterygii</taxon>
        <taxon>Teleostei</taxon>
        <taxon>Neoteleostei</taxon>
        <taxon>Acanthomorphata</taxon>
        <taxon>Ovalentaria</taxon>
        <taxon>Atherinomorphae</taxon>
        <taxon>Cyprinodontiformes</taxon>
        <taxon>Fundulidae</taxon>
        <taxon>Fundulus</taxon>
    </lineage>
</organism>
<feature type="domain" description="Ig-like" evidence="2">
    <location>
        <begin position="18"/>
        <end position="110"/>
    </location>
</feature>
<evidence type="ECO:0000259" key="2">
    <source>
        <dbReference type="PROSITE" id="PS50835"/>
    </source>
</evidence>
<dbReference type="PROSITE" id="PS50835">
    <property type="entry name" value="IG_LIKE"/>
    <property type="match status" value="1"/>
</dbReference>
<dbReference type="SMART" id="SM00406">
    <property type="entry name" value="IGv"/>
    <property type="match status" value="1"/>
</dbReference>
<evidence type="ECO:0000313" key="4">
    <source>
        <dbReference type="Proteomes" id="UP000265000"/>
    </source>
</evidence>
<dbReference type="InterPro" id="IPR039090">
    <property type="entry name" value="CD7"/>
</dbReference>
<proteinExistence type="predicted"/>
<feature type="chain" id="PRO_5018710330" description="Ig-like domain-containing protein" evidence="1">
    <location>
        <begin position="22"/>
        <end position="188"/>
    </location>
</feature>
<sequence>MIRIDLLCATFLFLFLFPASCGEVSLVERPDGGSVLVRCHMQPRDKPPYGLYLRRTWLHPAQVFFKYTKNDASVNESFKDRVSISGDPSDHSVNVTISQLQPADTDRYTCEFMVERIGSEDEKIQGNTQIFLLVTSGEFPFSLSLSLLLLPTQIICLQTGSSREVKPAETMAFSSSHRWTDTGVCSEL</sequence>
<dbReference type="Pfam" id="PF07686">
    <property type="entry name" value="V-set"/>
    <property type="match status" value="1"/>
</dbReference>
<dbReference type="PANTHER" id="PTHR15343">
    <property type="entry name" value="CD7"/>
    <property type="match status" value="1"/>
</dbReference>
<feature type="signal peptide" evidence="1">
    <location>
        <begin position="1"/>
        <end position="21"/>
    </location>
</feature>